<dbReference type="GO" id="GO:0005576">
    <property type="term" value="C:extracellular region"/>
    <property type="evidence" value="ECO:0007669"/>
    <property type="project" value="UniProtKB-SubCell"/>
</dbReference>
<dbReference type="InterPro" id="IPR050557">
    <property type="entry name" value="RTX_toxin/Mannuronan_C5-epim"/>
</dbReference>
<comment type="subcellular location">
    <subcellularLocation>
        <location evidence="1">Secreted</location>
    </subcellularLocation>
</comment>
<reference evidence="3 4" key="1">
    <citation type="submission" date="2016-10" db="EMBL/GenBank/DDBJ databases">
        <authorList>
            <person name="de Groot N.N."/>
        </authorList>
    </citation>
    <scope>NUCLEOTIDE SEQUENCE [LARGE SCALE GENOMIC DNA]</scope>
    <source>
        <strain evidence="3 4">DSM 19548</strain>
    </source>
</reference>
<dbReference type="RefSeq" id="WP_177208375.1">
    <property type="nucleotide sequence ID" value="NZ_FOLG01000010.1"/>
</dbReference>
<evidence type="ECO:0000256" key="1">
    <source>
        <dbReference type="ARBA" id="ARBA00004613"/>
    </source>
</evidence>
<dbReference type="PANTHER" id="PTHR38340">
    <property type="entry name" value="S-LAYER PROTEIN"/>
    <property type="match status" value="1"/>
</dbReference>
<accession>A0A1I1MM12</accession>
<dbReference type="EMBL" id="FOLG01000010">
    <property type="protein sequence ID" value="SFC85872.1"/>
    <property type="molecule type" value="Genomic_DNA"/>
</dbReference>
<dbReference type="STRING" id="441112.SAMN04488094_11073"/>
<dbReference type="Pfam" id="PF00353">
    <property type="entry name" value="HemolysinCabind"/>
    <property type="match status" value="4"/>
</dbReference>
<dbReference type="PROSITE" id="PS00330">
    <property type="entry name" value="HEMOLYSIN_CALCIUM"/>
    <property type="match status" value="4"/>
</dbReference>
<keyword evidence="4" id="KW-1185">Reference proteome</keyword>
<dbReference type="InterPro" id="IPR018511">
    <property type="entry name" value="Hemolysin-typ_Ca-bd_CS"/>
</dbReference>
<dbReference type="Proteomes" id="UP000198728">
    <property type="component" value="Unassembled WGS sequence"/>
</dbReference>
<evidence type="ECO:0000256" key="2">
    <source>
        <dbReference type="ARBA" id="ARBA00022525"/>
    </source>
</evidence>
<dbReference type="SUPFAM" id="SSF51120">
    <property type="entry name" value="beta-Roll"/>
    <property type="match status" value="2"/>
</dbReference>
<dbReference type="InterPro" id="IPR001343">
    <property type="entry name" value="Hemolysn_Ca-bd"/>
</dbReference>
<protein>
    <submittedName>
        <fullName evidence="3">Hemolysin-type calcium-binding repeat-containing protein</fullName>
    </submittedName>
</protein>
<evidence type="ECO:0000313" key="4">
    <source>
        <dbReference type="Proteomes" id="UP000198728"/>
    </source>
</evidence>
<evidence type="ECO:0000313" key="3">
    <source>
        <dbReference type="EMBL" id="SFC85872.1"/>
    </source>
</evidence>
<name>A0A1I1MM12_9RHOB</name>
<dbReference type="PANTHER" id="PTHR38340:SF1">
    <property type="entry name" value="S-LAYER PROTEIN"/>
    <property type="match status" value="1"/>
</dbReference>
<organism evidence="3 4">
    <name type="scientific">Tropicimonas isoalkanivorans</name>
    <dbReference type="NCBI Taxonomy" id="441112"/>
    <lineage>
        <taxon>Bacteria</taxon>
        <taxon>Pseudomonadati</taxon>
        <taxon>Pseudomonadota</taxon>
        <taxon>Alphaproteobacteria</taxon>
        <taxon>Rhodobacterales</taxon>
        <taxon>Roseobacteraceae</taxon>
        <taxon>Tropicimonas</taxon>
    </lineage>
</organism>
<proteinExistence type="predicted"/>
<sequence>MAIFDGYLGYRMWDIPTAKGIVTYAENDGIIVENSSHSFIYYGSFSYDVYGNVYGTMTGYQEYFGNSLVVEVSGFRVNASWAQSAVETGNIDILFAAIGSGNDKVYGSDYADDLAGFSGRDQIFGYRGNDVIFGDGGNDELNGGAGNDQLFGGAGWDFLIGGSGADYLHGGAGDDLAGYYFATSGVRADLKNPWANTGDARGDKYVSIESLGGSNYGDVLAGNNGANTIYGNGGGDFLLGRGGNDRLFGYAGADVLKGGAGRDRLVGHGGYDTLVGNGGADTLFGNGGNDVLRGGAGADRFAFRQGDGHDVIKDFQDGVDVIDIGRGASRFGQLDISRSGSDTVVEFSDVSITLEDIRPGHIDHADFLF</sequence>
<dbReference type="PRINTS" id="PR00313">
    <property type="entry name" value="CABNDNGRPT"/>
</dbReference>
<dbReference type="Gene3D" id="2.150.10.10">
    <property type="entry name" value="Serralysin-like metalloprotease, C-terminal"/>
    <property type="match status" value="3"/>
</dbReference>
<dbReference type="AlphaFoldDB" id="A0A1I1MM12"/>
<keyword evidence="2" id="KW-0964">Secreted</keyword>
<dbReference type="GO" id="GO:0005509">
    <property type="term" value="F:calcium ion binding"/>
    <property type="evidence" value="ECO:0007669"/>
    <property type="project" value="InterPro"/>
</dbReference>
<dbReference type="InterPro" id="IPR011049">
    <property type="entry name" value="Serralysin-like_metalloprot_C"/>
</dbReference>
<gene>
    <name evidence="3" type="ORF">SAMN04488094_11073</name>
</gene>